<dbReference type="InterPro" id="IPR006311">
    <property type="entry name" value="TAT_signal"/>
</dbReference>
<dbReference type="RefSeq" id="WP_270142850.1">
    <property type="nucleotide sequence ID" value="NZ_CP115450.1"/>
</dbReference>
<evidence type="ECO:0000313" key="4">
    <source>
        <dbReference type="Proteomes" id="UP001212821"/>
    </source>
</evidence>
<dbReference type="InterPro" id="IPR012341">
    <property type="entry name" value="6hp_glycosidase-like_sf"/>
</dbReference>
<feature type="chain" id="PRO_5046211781" evidence="1">
    <location>
        <begin position="37"/>
        <end position="943"/>
    </location>
</feature>
<keyword evidence="4" id="KW-1185">Reference proteome</keyword>
<dbReference type="SUPFAM" id="SSF50370">
    <property type="entry name" value="Ricin B-like lectins"/>
    <property type="match status" value="1"/>
</dbReference>
<dbReference type="InterPro" id="IPR000772">
    <property type="entry name" value="Ricin_B_lectin"/>
</dbReference>
<feature type="signal peptide" evidence="1">
    <location>
        <begin position="1"/>
        <end position="36"/>
    </location>
</feature>
<dbReference type="Pfam" id="PF00652">
    <property type="entry name" value="Ricin_B_lectin"/>
    <property type="match status" value="1"/>
</dbReference>
<evidence type="ECO:0000259" key="2">
    <source>
        <dbReference type="SMART" id="SM00458"/>
    </source>
</evidence>
<evidence type="ECO:0000256" key="1">
    <source>
        <dbReference type="SAM" id="SignalP"/>
    </source>
</evidence>
<dbReference type="InterPro" id="IPR008928">
    <property type="entry name" value="6-hairpin_glycosidase_sf"/>
</dbReference>
<feature type="domain" description="Ricin B lectin" evidence="2">
    <location>
        <begin position="817"/>
        <end position="943"/>
    </location>
</feature>
<protein>
    <submittedName>
        <fullName evidence="3">RICIN domain-containing protein</fullName>
    </submittedName>
</protein>
<organism evidence="3 4">
    <name type="scientific">Kitasatospora cathayae</name>
    <dbReference type="NCBI Taxonomy" id="3004092"/>
    <lineage>
        <taxon>Bacteria</taxon>
        <taxon>Bacillati</taxon>
        <taxon>Actinomycetota</taxon>
        <taxon>Actinomycetes</taxon>
        <taxon>Kitasatosporales</taxon>
        <taxon>Streptomycetaceae</taxon>
        <taxon>Kitasatospora</taxon>
    </lineage>
</organism>
<reference evidence="4" key="1">
    <citation type="submission" date="2022-12" db="EMBL/GenBank/DDBJ databases">
        <authorList>
            <person name="Mo P."/>
        </authorList>
    </citation>
    <scope>NUCLEOTIDE SEQUENCE [LARGE SCALE GENOMIC DNA]</scope>
    <source>
        <strain evidence="4">HUAS 3-15</strain>
    </source>
</reference>
<dbReference type="SMART" id="SM00458">
    <property type="entry name" value="RICIN"/>
    <property type="match status" value="1"/>
</dbReference>
<evidence type="ECO:0000313" key="3">
    <source>
        <dbReference type="EMBL" id="WBP86295.1"/>
    </source>
</evidence>
<dbReference type="EMBL" id="CP115450">
    <property type="protein sequence ID" value="WBP86295.1"/>
    <property type="molecule type" value="Genomic_DNA"/>
</dbReference>
<dbReference type="Gene3D" id="2.80.10.50">
    <property type="match status" value="1"/>
</dbReference>
<name>A0ABY7Q0T0_9ACTN</name>
<keyword evidence="1" id="KW-0732">Signal</keyword>
<dbReference type="InterPro" id="IPR054363">
    <property type="entry name" value="GH95_cat"/>
</dbReference>
<dbReference type="Pfam" id="PF22124">
    <property type="entry name" value="Glyco_hydro_95_cat"/>
    <property type="match status" value="1"/>
</dbReference>
<dbReference type="PROSITE" id="PS51318">
    <property type="entry name" value="TAT"/>
    <property type="match status" value="1"/>
</dbReference>
<dbReference type="CDD" id="cd23418">
    <property type="entry name" value="beta-trefoil_Ricin_XLN-like"/>
    <property type="match status" value="1"/>
</dbReference>
<gene>
    <name evidence="3" type="ORF">O1G21_10875</name>
</gene>
<dbReference type="PANTHER" id="PTHR31084">
    <property type="entry name" value="ALPHA-L-FUCOSIDASE 2"/>
    <property type="match status" value="1"/>
</dbReference>
<accession>A0ABY7Q0T0</accession>
<dbReference type="Proteomes" id="UP001212821">
    <property type="component" value="Chromosome"/>
</dbReference>
<dbReference type="PROSITE" id="PS50231">
    <property type="entry name" value="RICIN_B_LECTIN"/>
    <property type="match status" value="1"/>
</dbReference>
<dbReference type="PANTHER" id="PTHR31084:SF0">
    <property type="entry name" value="ALPHA-L-FUCOSIDASE 2"/>
    <property type="match status" value="1"/>
</dbReference>
<dbReference type="Gene3D" id="1.50.10.10">
    <property type="match status" value="1"/>
</dbReference>
<dbReference type="SUPFAM" id="SSF48208">
    <property type="entry name" value="Six-hairpin glycosidases"/>
    <property type="match status" value="1"/>
</dbReference>
<dbReference type="InterPro" id="IPR013780">
    <property type="entry name" value="Glyco_hydro_b"/>
</dbReference>
<proteinExistence type="predicted"/>
<sequence>MPSGIRRRARALGLTAAVALAAALSLAPPAPPRAHAATATTAWQDGQFTVDTPNLVRRSNVVLGRPNAAQSQFMPLGNGTLGAAVWAAGGFTAQLNRSDTYPDRKSPGWLTIPGLAKLTGATDYSAHLDLYDGTFTESGGGMTATASVRADKDELVVDVTGADPNSQQSAQLSLWSGRSPQALASGALGTLAETWVDNTQPGASGAVFGSLGAVTAGGQNVSAAVVDPETVKVSFSPHPDGSFRVVAAAPHWTGGDAQATATRLLGTDASAASAALEAAHLAWWHSYWGRIGLVRFSAADGSADYLENLRTLDLYDAAAESRDTYPGSQAGVADLFSPYQDDHKWDPGSYWQWNMRMQVQANLSAGAFDLNTPYFNLYRDNLTNIQSWTQAHMGQRPGSCVPETMRFNGQGYEYETWLSSPGLNCDAASGPYYNARTISTGAEVGLWVWQQYLMTRQTSFLAANYPLMAQASRFLLAYATTGPDGYLHTYPSNAHETQWDVHDPTTDLAAMQALFPATVQAARLLGRDPDLVTQLDAAIPELRPFARTDAATQSQLLTPAADAAGTDVIAPSYDPSASKMNSENIGLEPVWPYGLIGDSGSLSDLAERTYADRPNQEVNDWSDDPIQAARLGLGSEVAATLTGLTERYQHLPSGLATFVGDEPYVEQQGVVAAALDEALVQDYDGLIRIAPALPAGWDADGTVFVQGGSKVSVQVHGGTVTTVGVNAGSTGTLKLRNPWPGQPVEVVDGRDETTLVVAPTAATQISIPVVAGRSYLVQRPSAPVSALPVAAVTGMPPTAARTLGPVSIGLPATAAPNDQPLVSAASSRCLDDPGGSTSPGTRVDIWDCGGGANQNWTYTSGQALTTEGLCLDASGGGTSPGTAVILWPCQGSANQQWAFATDGTIRGVRSGLCLDVTAGATGNGTPLELWNCTAAANQQWSKA</sequence>
<dbReference type="InterPro" id="IPR035992">
    <property type="entry name" value="Ricin_B-like_lectins"/>
</dbReference>
<dbReference type="Gene3D" id="2.60.40.1180">
    <property type="entry name" value="Golgi alpha-mannosidase II"/>
    <property type="match status" value="1"/>
</dbReference>